<keyword evidence="4" id="KW-1185">Reference proteome</keyword>
<feature type="domain" description="F5/8 type C" evidence="1">
    <location>
        <begin position="1"/>
        <end position="89"/>
    </location>
</feature>
<dbReference type="Proteomes" id="UP000014760">
    <property type="component" value="Unassembled WGS sequence"/>
</dbReference>
<dbReference type="EMBL" id="AMQN01007479">
    <property type="status" value="NOT_ANNOTATED_CDS"/>
    <property type="molecule type" value="Genomic_DNA"/>
</dbReference>
<feature type="non-terminal residue" evidence="2">
    <location>
        <position position="1"/>
    </location>
</feature>
<dbReference type="InterPro" id="IPR008979">
    <property type="entry name" value="Galactose-bd-like_sf"/>
</dbReference>
<reference evidence="4" key="1">
    <citation type="submission" date="2012-12" db="EMBL/GenBank/DDBJ databases">
        <authorList>
            <person name="Hellsten U."/>
            <person name="Grimwood J."/>
            <person name="Chapman J.A."/>
            <person name="Shapiro H."/>
            <person name="Aerts A."/>
            <person name="Otillar R.P."/>
            <person name="Terry A.Y."/>
            <person name="Boore J.L."/>
            <person name="Simakov O."/>
            <person name="Marletaz F."/>
            <person name="Cho S.-J."/>
            <person name="Edsinger-Gonzales E."/>
            <person name="Havlak P."/>
            <person name="Kuo D.-H."/>
            <person name="Larsson T."/>
            <person name="Lv J."/>
            <person name="Arendt D."/>
            <person name="Savage R."/>
            <person name="Osoegawa K."/>
            <person name="de Jong P."/>
            <person name="Lindberg D.R."/>
            <person name="Seaver E.C."/>
            <person name="Weisblat D.A."/>
            <person name="Putnam N.H."/>
            <person name="Grigoriev I.V."/>
            <person name="Rokhsar D.S."/>
        </authorList>
    </citation>
    <scope>NUCLEOTIDE SEQUENCE</scope>
    <source>
        <strain evidence="4">I ESC-2004</strain>
    </source>
</reference>
<name>R7UQV6_CAPTE</name>
<protein>
    <recommendedName>
        <fullName evidence="1">F5/8 type C domain-containing protein</fullName>
    </recommendedName>
</protein>
<evidence type="ECO:0000313" key="4">
    <source>
        <dbReference type="Proteomes" id="UP000014760"/>
    </source>
</evidence>
<accession>R7UQV6</accession>
<dbReference type="InterPro" id="IPR000421">
    <property type="entry name" value="FA58C"/>
</dbReference>
<reference evidence="2 4" key="2">
    <citation type="journal article" date="2013" name="Nature">
        <title>Insights into bilaterian evolution from three spiralian genomes.</title>
        <authorList>
            <person name="Simakov O."/>
            <person name="Marletaz F."/>
            <person name="Cho S.J."/>
            <person name="Edsinger-Gonzales E."/>
            <person name="Havlak P."/>
            <person name="Hellsten U."/>
            <person name="Kuo D.H."/>
            <person name="Larsson T."/>
            <person name="Lv J."/>
            <person name="Arendt D."/>
            <person name="Savage R."/>
            <person name="Osoegawa K."/>
            <person name="de Jong P."/>
            <person name="Grimwood J."/>
            <person name="Chapman J.A."/>
            <person name="Shapiro H."/>
            <person name="Aerts A."/>
            <person name="Otillar R.P."/>
            <person name="Terry A.Y."/>
            <person name="Boore J.L."/>
            <person name="Grigoriev I.V."/>
            <person name="Lindberg D.R."/>
            <person name="Seaver E.C."/>
            <person name="Weisblat D.A."/>
            <person name="Putnam N.H."/>
            <person name="Rokhsar D.S."/>
        </authorList>
    </citation>
    <scope>NUCLEOTIDE SEQUENCE</scope>
    <source>
        <strain evidence="2 4">I ESC-2004</strain>
    </source>
</reference>
<dbReference type="STRING" id="283909.R7UQV6"/>
<dbReference type="PROSITE" id="PS50022">
    <property type="entry name" value="FA58C_3"/>
    <property type="match status" value="1"/>
</dbReference>
<dbReference type="OrthoDB" id="6246657at2759"/>
<dbReference type="PANTHER" id="PTHR24543">
    <property type="entry name" value="MULTICOPPER OXIDASE-RELATED"/>
    <property type="match status" value="1"/>
</dbReference>
<dbReference type="AlphaFoldDB" id="R7UQV6"/>
<dbReference type="Gene3D" id="2.60.120.260">
    <property type="entry name" value="Galactose-binding domain-like"/>
    <property type="match status" value="1"/>
</dbReference>
<evidence type="ECO:0000313" key="2">
    <source>
        <dbReference type="EMBL" id="ELU06322.1"/>
    </source>
</evidence>
<organism evidence="2">
    <name type="scientific">Capitella teleta</name>
    <name type="common">Polychaete worm</name>
    <dbReference type="NCBI Taxonomy" id="283909"/>
    <lineage>
        <taxon>Eukaryota</taxon>
        <taxon>Metazoa</taxon>
        <taxon>Spiralia</taxon>
        <taxon>Lophotrochozoa</taxon>
        <taxon>Annelida</taxon>
        <taxon>Polychaeta</taxon>
        <taxon>Sedentaria</taxon>
        <taxon>Scolecida</taxon>
        <taxon>Capitellidae</taxon>
        <taxon>Capitella</taxon>
    </lineage>
</organism>
<dbReference type="SUPFAM" id="SSF49785">
    <property type="entry name" value="Galactose-binding domain-like"/>
    <property type="match status" value="1"/>
</dbReference>
<evidence type="ECO:0000259" key="1">
    <source>
        <dbReference type="PROSITE" id="PS50022"/>
    </source>
</evidence>
<reference evidence="3" key="3">
    <citation type="submission" date="2015-06" db="UniProtKB">
        <authorList>
            <consortium name="EnsemblMetazoa"/>
        </authorList>
    </citation>
    <scope>IDENTIFICATION</scope>
</reference>
<dbReference type="HOGENOM" id="CLU_030066_5_1_1"/>
<proteinExistence type="predicted"/>
<feature type="non-terminal residue" evidence="2">
    <location>
        <position position="89"/>
    </location>
</feature>
<dbReference type="EMBL" id="KB300771">
    <property type="protein sequence ID" value="ELU06322.1"/>
    <property type="molecule type" value="Genomic_DNA"/>
</dbReference>
<gene>
    <name evidence="2" type="ORF">CAPTEDRAFT_79698</name>
</gene>
<dbReference type="OMA" id="WEYHISM"/>
<dbReference type="Pfam" id="PF00754">
    <property type="entry name" value="F5_F8_type_C"/>
    <property type="match status" value="1"/>
</dbReference>
<dbReference type="EnsemblMetazoa" id="CapteT79698">
    <property type="protein sequence ID" value="CapteP79698"/>
    <property type="gene ID" value="CapteG79698"/>
</dbReference>
<evidence type="ECO:0000313" key="3">
    <source>
        <dbReference type="EnsemblMetazoa" id="CapteP79698"/>
    </source>
</evidence>
<sequence>PDAWIQVDLAALQSITAVVTRGRVVYPEFTKTYKLAHSQDGSSWSWYTDLNGDTKLHCFQIFEGNYDQGERVLNCLDPPIVTRFLRLYP</sequence>